<dbReference type="RefSeq" id="WP_018938289.1">
    <property type="nucleotide sequence ID" value="NZ_CP011367.1"/>
</dbReference>
<feature type="signal peptide" evidence="11">
    <location>
        <begin position="1"/>
        <end position="27"/>
    </location>
</feature>
<keyword evidence="13" id="KW-1185">Reference proteome</keyword>
<comment type="subcellular location">
    <subcellularLocation>
        <location evidence="10">Cell inner membrane</location>
    </subcellularLocation>
    <subcellularLocation>
        <location evidence="2">Cell membrane</location>
        <topology evidence="2">Single-pass membrane protein</topology>
    </subcellularLocation>
</comment>
<dbReference type="GO" id="GO:0009425">
    <property type="term" value="C:bacterial-type flagellum basal body"/>
    <property type="evidence" value="ECO:0007669"/>
    <property type="project" value="InterPro"/>
</dbReference>
<gene>
    <name evidence="12" type="ORF">TVD_00985</name>
</gene>
<dbReference type="Pfam" id="PF03748">
    <property type="entry name" value="FliL"/>
    <property type="match status" value="1"/>
</dbReference>
<keyword evidence="9 10" id="KW-0472">Membrane</keyword>
<evidence type="ECO:0000313" key="13">
    <source>
        <dbReference type="Proteomes" id="UP000064201"/>
    </source>
</evidence>
<reference evidence="12 13" key="1">
    <citation type="submission" date="2015-04" db="EMBL/GenBank/DDBJ databases">
        <title>Complete Sequence for the Genome of the Thioalkalivibrio versutus D301.</title>
        <authorList>
            <person name="Mu T."/>
            <person name="Zhou J."/>
            <person name="Xu X."/>
        </authorList>
    </citation>
    <scope>NUCLEOTIDE SEQUENCE [LARGE SCALE GENOMIC DNA]</scope>
    <source>
        <strain evidence="12 13">D301</strain>
    </source>
</reference>
<name>A0A0G3FYI1_9GAMM</name>
<keyword evidence="12" id="KW-0282">Flagellum</keyword>
<evidence type="ECO:0000256" key="11">
    <source>
        <dbReference type="SAM" id="SignalP"/>
    </source>
</evidence>
<dbReference type="OrthoDB" id="5616092at2"/>
<evidence type="ECO:0000256" key="7">
    <source>
        <dbReference type="ARBA" id="ARBA00022779"/>
    </source>
</evidence>
<protein>
    <recommendedName>
        <fullName evidence="10">Flagellar protein FliL</fullName>
    </recommendedName>
</protein>
<keyword evidence="5 10" id="KW-0145">Chemotaxis</keyword>
<dbReference type="STRING" id="106634.TVD_00985"/>
<dbReference type="GO" id="GO:0071978">
    <property type="term" value="P:bacterial-type flagellum-dependent swarming motility"/>
    <property type="evidence" value="ECO:0007669"/>
    <property type="project" value="TreeGrafter"/>
</dbReference>
<evidence type="ECO:0000256" key="10">
    <source>
        <dbReference type="RuleBase" id="RU364125"/>
    </source>
</evidence>
<evidence type="ECO:0000313" key="12">
    <source>
        <dbReference type="EMBL" id="AKJ94028.1"/>
    </source>
</evidence>
<dbReference type="InterPro" id="IPR005503">
    <property type="entry name" value="FliL"/>
</dbReference>
<keyword evidence="7 10" id="KW-0283">Flagellar rotation</keyword>
<evidence type="ECO:0000256" key="3">
    <source>
        <dbReference type="ARBA" id="ARBA00008281"/>
    </source>
</evidence>
<keyword evidence="12" id="KW-0966">Cell projection</keyword>
<keyword evidence="8" id="KW-1133">Transmembrane helix</keyword>
<evidence type="ECO:0000256" key="4">
    <source>
        <dbReference type="ARBA" id="ARBA00022475"/>
    </source>
</evidence>
<organism evidence="12 13">
    <name type="scientific">Thioalkalivibrio versutus</name>
    <dbReference type="NCBI Taxonomy" id="106634"/>
    <lineage>
        <taxon>Bacteria</taxon>
        <taxon>Pseudomonadati</taxon>
        <taxon>Pseudomonadota</taxon>
        <taxon>Gammaproteobacteria</taxon>
        <taxon>Chromatiales</taxon>
        <taxon>Ectothiorhodospiraceae</taxon>
        <taxon>Thioalkalivibrio</taxon>
    </lineage>
</organism>
<evidence type="ECO:0000256" key="2">
    <source>
        <dbReference type="ARBA" id="ARBA00004162"/>
    </source>
</evidence>
<dbReference type="PANTHER" id="PTHR35091">
    <property type="entry name" value="FLAGELLAR PROTEIN FLIL"/>
    <property type="match status" value="1"/>
</dbReference>
<evidence type="ECO:0000256" key="1">
    <source>
        <dbReference type="ARBA" id="ARBA00002254"/>
    </source>
</evidence>
<proteinExistence type="inferred from homology"/>
<evidence type="ECO:0000256" key="5">
    <source>
        <dbReference type="ARBA" id="ARBA00022500"/>
    </source>
</evidence>
<dbReference type="EMBL" id="CP011367">
    <property type="protein sequence ID" value="AKJ94028.1"/>
    <property type="molecule type" value="Genomic_DNA"/>
</dbReference>
<sequence>MIRSPFRSLHLALLGIVLMLTAPLALAVDDLDSHYVTLEPVVVNMASSDRGRYLQASIQLEGNDLEDARAIREHIPAVRDRLIRILGGRSPDSLTGGGAREDLRNEATEELNELLEEITGAPRIAALYFSDFIRQ</sequence>
<dbReference type="PATRIC" id="fig|106634.4.peg.201"/>
<keyword evidence="11" id="KW-0732">Signal</keyword>
<evidence type="ECO:0000256" key="6">
    <source>
        <dbReference type="ARBA" id="ARBA00022692"/>
    </source>
</evidence>
<dbReference type="GO" id="GO:0005886">
    <property type="term" value="C:plasma membrane"/>
    <property type="evidence" value="ECO:0007669"/>
    <property type="project" value="UniProtKB-SubCell"/>
</dbReference>
<dbReference type="PANTHER" id="PTHR35091:SF2">
    <property type="entry name" value="FLAGELLAR PROTEIN FLIL"/>
    <property type="match status" value="1"/>
</dbReference>
<dbReference type="GO" id="GO:0006935">
    <property type="term" value="P:chemotaxis"/>
    <property type="evidence" value="ECO:0007669"/>
    <property type="project" value="UniProtKB-KW"/>
</dbReference>
<accession>A0A0G3FYI1</accession>
<dbReference type="Proteomes" id="UP000064201">
    <property type="component" value="Chromosome"/>
</dbReference>
<feature type="chain" id="PRO_5002553936" description="Flagellar protein FliL" evidence="11">
    <location>
        <begin position="28"/>
        <end position="135"/>
    </location>
</feature>
<evidence type="ECO:0000256" key="8">
    <source>
        <dbReference type="ARBA" id="ARBA00022989"/>
    </source>
</evidence>
<keyword evidence="4" id="KW-1003">Cell membrane</keyword>
<evidence type="ECO:0000256" key="9">
    <source>
        <dbReference type="ARBA" id="ARBA00023136"/>
    </source>
</evidence>
<comment type="function">
    <text evidence="1 10">Controls the rotational direction of flagella during chemotaxis.</text>
</comment>
<keyword evidence="6" id="KW-0812">Transmembrane</keyword>
<comment type="similarity">
    <text evidence="3 10">Belongs to the FliL family.</text>
</comment>
<dbReference type="KEGG" id="tvr:TVD_00985"/>
<dbReference type="AlphaFoldDB" id="A0A0G3FYI1"/>
<keyword evidence="12" id="KW-0969">Cilium</keyword>
<keyword evidence="10" id="KW-0997">Cell inner membrane</keyword>